<sequence>MGVSIQLETDRLHLKPYSVSQAEKVSELAGDKEVAATTFVPHPYTVDHAMDWIRSHEKWFDEGKAYPMAMTLKESGDLVGTMTLRIDTRHNKGELAYWVGRPFWNQGLATEAAERMIEYGFEVLNLQRIWAAALSGNPGSTKVMQKAGLSYEGTLRKDLLHRDEYKDIDVYGLIRDDLHHS</sequence>
<keyword evidence="3" id="KW-1185">Reference proteome</keyword>
<dbReference type="InterPro" id="IPR051531">
    <property type="entry name" value="N-acetyltransferase"/>
</dbReference>
<evidence type="ECO:0000313" key="2">
    <source>
        <dbReference type="EMBL" id="MBH0230257.1"/>
    </source>
</evidence>
<dbReference type="Proteomes" id="UP000614490">
    <property type="component" value="Unassembled WGS sequence"/>
</dbReference>
<dbReference type="SUPFAM" id="SSF55729">
    <property type="entry name" value="Acyl-CoA N-acyltransferases (Nat)"/>
    <property type="match status" value="1"/>
</dbReference>
<evidence type="ECO:0000259" key="1">
    <source>
        <dbReference type="PROSITE" id="PS51186"/>
    </source>
</evidence>
<dbReference type="Pfam" id="PF13302">
    <property type="entry name" value="Acetyltransf_3"/>
    <property type="match status" value="1"/>
</dbReference>
<feature type="domain" description="N-acetyltransferase" evidence="1">
    <location>
        <begin position="12"/>
        <end position="169"/>
    </location>
</feature>
<reference evidence="2 3" key="1">
    <citation type="journal article" date="2005" name="Int. J. Syst. Evol. Microbiol.">
        <title>Halobacillus yeomjeoni sp. nov., isolated from a marine solar saltern in Korea.</title>
        <authorList>
            <person name="Yoon J.H."/>
            <person name="Kang S.J."/>
            <person name="Lee C.H."/>
            <person name="Oh H.W."/>
            <person name="Oh T.K."/>
        </authorList>
    </citation>
    <scope>NUCLEOTIDE SEQUENCE [LARGE SCALE GENOMIC DNA]</scope>
    <source>
        <strain evidence="2 3">KCTC 3957</strain>
    </source>
</reference>
<comment type="caution">
    <text evidence="2">The sequence shown here is derived from an EMBL/GenBank/DDBJ whole genome shotgun (WGS) entry which is preliminary data.</text>
</comment>
<organism evidence="2 3">
    <name type="scientific">Halobacillus yeomjeoni</name>
    <dbReference type="NCBI Taxonomy" id="311194"/>
    <lineage>
        <taxon>Bacteria</taxon>
        <taxon>Bacillati</taxon>
        <taxon>Bacillota</taxon>
        <taxon>Bacilli</taxon>
        <taxon>Bacillales</taxon>
        <taxon>Bacillaceae</taxon>
        <taxon>Halobacillus</taxon>
    </lineage>
</organism>
<dbReference type="AlphaFoldDB" id="A0A931HV57"/>
<proteinExistence type="predicted"/>
<dbReference type="EMBL" id="JADZSC010000002">
    <property type="protein sequence ID" value="MBH0230257.1"/>
    <property type="molecule type" value="Genomic_DNA"/>
</dbReference>
<evidence type="ECO:0000313" key="3">
    <source>
        <dbReference type="Proteomes" id="UP000614490"/>
    </source>
</evidence>
<dbReference type="Gene3D" id="3.40.630.30">
    <property type="match status" value="1"/>
</dbReference>
<dbReference type="RefSeq" id="WP_197316904.1">
    <property type="nucleotide sequence ID" value="NZ_JADZSC010000002.1"/>
</dbReference>
<dbReference type="GO" id="GO:0016747">
    <property type="term" value="F:acyltransferase activity, transferring groups other than amino-acyl groups"/>
    <property type="evidence" value="ECO:0007669"/>
    <property type="project" value="InterPro"/>
</dbReference>
<dbReference type="PANTHER" id="PTHR43792">
    <property type="entry name" value="GNAT FAMILY, PUTATIVE (AFU_ORTHOLOGUE AFUA_3G00765)-RELATED-RELATED"/>
    <property type="match status" value="1"/>
</dbReference>
<dbReference type="PROSITE" id="PS51186">
    <property type="entry name" value="GNAT"/>
    <property type="match status" value="1"/>
</dbReference>
<name>A0A931HV57_9BACI</name>
<dbReference type="InterPro" id="IPR000182">
    <property type="entry name" value="GNAT_dom"/>
</dbReference>
<protein>
    <submittedName>
        <fullName evidence="2">GNAT family N-acetyltransferase</fullName>
    </submittedName>
</protein>
<accession>A0A931HV57</accession>
<dbReference type="InterPro" id="IPR016181">
    <property type="entry name" value="Acyl_CoA_acyltransferase"/>
</dbReference>
<gene>
    <name evidence="2" type="ORF">H0267_08535</name>
</gene>